<feature type="domain" description="Adenylate kinase active site lid" evidence="9">
    <location>
        <begin position="127"/>
        <end position="162"/>
    </location>
</feature>
<feature type="binding site" evidence="6">
    <location>
        <position position="96"/>
    </location>
    <ligand>
        <name>AMP</name>
        <dbReference type="ChEBI" id="CHEBI:456215"/>
    </ligand>
</feature>
<keyword evidence="3 6" id="KW-0547">Nucleotide-binding</keyword>
<comment type="subunit">
    <text evidence="6 8">Monomer.</text>
</comment>
<feature type="binding site" evidence="6">
    <location>
        <begin position="14"/>
        <end position="19"/>
    </location>
    <ligand>
        <name>ATP</name>
        <dbReference type="ChEBI" id="CHEBI:30616"/>
    </ligand>
</feature>
<sequence length="212" mass="24537">MISEKRILFIGAPGSGKGSLSKILVDKYKLVHISTGELFRLKIKEDQKLAKKIQSYVSSGGYVPDKITNKIVADFISKLPKNRGYILDGYPRTIEQLNFMNENGIEVDLVFYLKIRTDTIINRLRQRLFCQECQKPYNLLLAKPKIAGKCDLDNNDLITRNDDRPEIISVRIEKFNLSIAPIVQHYENINKIHYLDTENPLEKIIEEIEKWL</sequence>
<dbReference type="Gene3D" id="3.40.50.300">
    <property type="entry name" value="P-loop containing nucleotide triphosphate hydrolases"/>
    <property type="match status" value="1"/>
</dbReference>
<comment type="similarity">
    <text evidence="6 7">Belongs to the adenylate kinase family.</text>
</comment>
<accession>A0A0A8E6Y5</accession>
<keyword evidence="2 6" id="KW-0545">Nucleotide biosynthesis</keyword>
<dbReference type="GO" id="GO:0005737">
    <property type="term" value="C:cytoplasm"/>
    <property type="evidence" value="ECO:0007669"/>
    <property type="project" value="UniProtKB-SubCell"/>
</dbReference>
<dbReference type="GO" id="GO:0044209">
    <property type="term" value="P:AMP salvage"/>
    <property type="evidence" value="ECO:0007669"/>
    <property type="project" value="UniProtKB-UniRule"/>
</dbReference>
<evidence type="ECO:0000313" key="11">
    <source>
        <dbReference type="Proteomes" id="UP000031129"/>
    </source>
</evidence>
<gene>
    <name evidence="6 10" type="primary">adk</name>
    <name evidence="10" type="ORF">MYF_02410</name>
</gene>
<comment type="pathway">
    <text evidence="6">Purine metabolism; AMP biosynthesis via salvage pathway; AMP from ADP: step 1/1.</text>
</comment>
<dbReference type="RefSeq" id="WP_002557819.1">
    <property type="nucleotide sequence ID" value="NZ_CP007585.1"/>
</dbReference>
<dbReference type="UniPathway" id="UPA00588">
    <property type="reaction ID" value="UER00649"/>
</dbReference>
<dbReference type="InterPro" id="IPR007862">
    <property type="entry name" value="Adenylate_kinase_lid-dom"/>
</dbReference>
<dbReference type="CDD" id="cd01428">
    <property type="entry name" value="ADK"/>
    <property type="match status" value="1"/>
</dbReference>
<feature type="binding site" evidence="6">
    <location>
        <position position="160"/>
    </location>
    <ligand>
        <name>AMP</name>
        <dbReference type="ChEBI" id="CHEBI:456215"/>
    </ligand>
</feature>
<dbReference type="SUPFAM" id="SSF57774">
    <property type="entry name" value="Microbial and mitochondrial ADK, insert 'zinc finger' domain"/>
    <property type="match status" value="1"/>
</dbReference>
<feature type="binding site" evidence="6">
    <location>
        <position position="130"/>
    </location>
    <ligand>
        <name>Zn(2+)</name>
        <dbReference type="ChEBI" id="CHEBI:29105"/>
        <note>structural</note>
    </ligand>
</feature>
<comment type="subcellular location">
    <subcellularLocation>
        <location evidence="6 8">Cytoplasm</location>
    </subcellularLocation>
</comment>
<dbReference type="HOGENOM" id="CLU_032354_1_2_14"/>
<feature type="region of interest" description="LID" evidence="6">
    <location>
        <begin position="126"/>
        <end position="163"/>
    </location>
</feature>
<dbReference type="InterPro" id="IPR036193">
    <property type="entry name" value="ADK_active_lid_dom_sf"/>
</dbReference>
<evidence type="ECO:0000256" key="6">
    <source>
        <dbReference type="HAMAP-Rule" id="MF_00235"/>
    </source>
</evidence>
<feature type="binding site" evidence="6">
    <location>
        <position position="40"/>
    </location>
    <ligand>
        <name>AMP</name>
        <dbReference type="ChEBI" id="CHEBI:456215"/>
    </ligand>
</feature>
<dbReference type="PROSITE" id="PS00113">
    <property type="entry name" value="ADENYLATE_KINASE"/>
    <property type="match status" value="1"/>
</dbReference>
<dbReference type="GO" id="GO:0004017">
    <property type="term" value="F:AMP kinase activity"/>
    <property type="evidence" value="ECO:0007669"/>
    <property type="project" value="UniProtKB-UniRule"/>
</dbReference>
<evidence type="ECO:0000256" key="3">
    <source>
        <dbReference type="ARBA" id="ARBA00022741"/>
    </source>
</evidence>
<dbReference type="SUPFAM" id="SSF52540">
    <property type="entry name" value="P-loop containing nucleoside triphosphate hydrolases"/>
    <property type="match status" value="1"/>
</dbReference>
<keyword evidence="11" id="KW-1185">Reference proteome</keyword>
<feature type="binding site" evidence="6">
    <location>
        <begin position="89"/>
        <end position="92"/>
    </location>
    <ligand>
        <name>AMP</name>
        <dbReference type="ChEBI" id="CHEBI:456215"/>
    </ligand>
</feature>
<reference evidence="10 11" key="1">
    <citation type="journal article" date="2015" name="Genome Announc.">
        <title>Complete Genome Sequence of Mycoplasma flocculare Strain Ms42T (ATCC 27399T).</title>
        <authorList>
            <person name="Calcutt M.J."/>
            <person name="Foecking M.F."/>
            <person name="Heidari M.B."/>
            <person name="McIntosh M.A."/>
        </authorList>
    </citation>
    <scope>NUCLEOTIDE SEQUENCE [LARGE SCALE GENOMIC DNA]</scope>
    <source>
        <strain evidence="11">ATCC 27399</strain>
    </source>
</reference>
<feature type="binding site" evidence="6">
    <location>
        <position position="150"/>
    </location>
    <ligand>
        <name>Zn(2+)</name>
        <dbReference type="ChEBI" id="CHEBI:29105"/>
        <note>structural</note>
    </ligand>
</feature>
<keyword evidence="1 6" id="KW-0808">Transferase</keyword>
<dbReference type="OrthoDB" id="9805030at2"/>
<evidence type="ECO:0000256" key="1">
    <source>
        <dbReference type="ARBA" id="ARBA00022679"/>
    </source>
</evidence>
<dbReference type="EMBL" id="CP007585">
    <property type="protein sequence ID" value="AJC49980.1"/>
    <property type="molecule type" value="Genomic_DNA"/>
</dbReference>
<keyword evidence="4 6" id="KW-0418">Kinase</keyword>
<dbReference type="AlphaFoldDB" id="A0A0A8E6Y5"/>
<feature type="region of interest" description="NMP" evidence="6">
    <location>
        <begin position="34"/>
        <end position="63"/>
    </location>
</feature>
<feature type="binding site" evidence="6">
    <location>
        <begin position="61"/>
        <end position="63"/>
    </location>
    <ligand>
        <name>AMP</name>
        <dbReference type="ChEBI" id="CHEBI:456215"/>
    </ligand>
</feature>
<feature type="binding site" evidence="6">
    <location>
        <position position="133"/>
    </location>
    <ligand>
        <name>Zn(2+)</name>
        <dbReference type="ChEBI" id="CHEBI:29105"/>
        <note>structural</note>
    </ligand>
</feature>
<dbReference type="Proteomes" id="UP000031129">
    <property type="component" value="Chromosome"/>
</dbReference>
<proteinExistence type="inferred from homology"/>
<dbReference type="InterPro" id="IPR027417">
    <property type="entry name" value="P-loop_NTPase"/>
</dbReference>
<evidence type="ECO:0000313" key="10">
    <source>
        <dbReference type="EMBL" id="AJC49980.1"/>
    </source>
</evidence>
<dbReference type="PRINTS" id="PR00094">
    <property type="entry name" value="ADENYLTKNASE"/>
</dbReference>
<dbReference type="Pfam" id="PF05191">
    <property type="entry name" value="ADK_lid"/>
    <property type="match status" value="1"/>
</dbReference>
<feature type="binding site" evidence="6">
    <location>
        <position position="153"/>
    </location>
    <ligand>
        <name>Zn(2+)</name>
        <dbReference type="ChEBI" id="CHEBI:29105"/>
        <note>structural</note>
    </ligand>
</feature>
<feature type="binding site" evidence="6">
    <location>
        <position position="171"/>
    </location>
    <ligand>
        <name>AMP</name>
        <dbReference type="ChEBI" id="CHEBI:456215"/>
    </ligand>
</feature>
<dbReference type="InterPro" id="IPR000850">
    <property type="entry name" value="Adenylat/UMP-CMP_kin"/>
</dbReference>
<evidence type="ECO:0000256" key="5">
    <source>
        <dbReference type="ARBA" id="ARBA00022840"/>
    </source>
</evidence>
<comment type="caution">
    <text evidence="6">Lacks conserved residue(s) required for the propagation of feature annotation.</text>
</comment>
<dbReference type="EC" id="2.7.4.3" evidence="6 8"/>
<comment type="function">
    <text evidence="6">Catalyzes the reversible transfer of the terminal phosphate group between ATP and AMP. Plays an important role in cellular energy homeostasis and in adenine nucleotide metabolism.</text>
</comment>
<name>A0A0A8E6Y5_MESFC</name>
<dbReference type="Pfam" id="PF00406">
    <property type="entry name" value="ADK"/>
    <property type="match status" value="1"/>
</dbReference>
<keyword evidence="6" id="KW-0963">Cytoplasm</keyword>
<comment type="domain">
    <text evidence="6">Consists of three domains, a large central CORE domain and two small peripheral domains, NMPbind and LID, which undergo movements during catalysis. The LID domain closes over the site of phosphoryl transfer upon ATP binding. Assembling and dissambling the active center during each catalytic cycle provides an effective means to prevent ATP hydrolysis. Some bacteria have evolved a zinc-coordinating structure that stabilizes the LID domain.</text>
</comment>
<feature type="binding site" evidence="6">
    <location>
        <position position="127"/>
    </location>
    <ligand>
        <name>ATP</name>
        <dbReference type="ChEBI" id="CHEBI:30616"/>
    </ligand>
</feature>
<evidence type="ECO:0000256" key="8">
    <source>
        <dbReference type="RuleBase" id="RU003331"/>
    </source>
</evidence>
<evidence type="ECO:0000256" key="7">
    <source>
        <dbReference type="RuleBase" id="RU003330"/>
    </source>
</evidence>
<dbReference type="GO" id="GO:0005524">
    <property type="term" value="F:ATP binding"/>
    <property type="evidence" value="ECO:0007669"/>
    <property type="project" value="UniProtKB-UniRule"/>
</dbReference>
<protein>
    <recommendedName>
        <fullName evidence="6 8">Adenylate kinase</fullName>
        <shortName evidence="6">AK</shortName>
        <ecNumber evidence="6 8">2.7.4.3</ecNumber>
    </recommendedName>
    <alternativeName>
        <fullName evidence="6">ATP-AMP transphosphorylase</fullName>
    </alternativeName>
    <alternativeName>
        <fullName evidence="6">ATP:AMP phosphotransferase</fullName>
    </alternativeName>
    <alternativeName>
        <fullName evidence="6">Adenylate monophosphate kinase</fullName>
    </alternativeName>
</protein>
<keyword evidence="6" id="KW-0862">Zinc</keyword>
<dbReference type="NCBIfam" id="TIGR01351">
    <property type="entry name" value="adk"/>
    <property type="match status" value="1"/>
</dbReference>
<evidence type="ECO:0000256" key="2">
    <source>
        <dbReference type="ARBA" id="ARBA00022727"/>
    </source>
</evidence>
<dbReference type="HAMAP" id="MF_00235">
    <property type="entry name" value="Adenylate_kinase_Adk"/>
    <property type="match status" value="1"/>
</dbReference>
<keyword evidence="6" id="KW-0479">Metal-binding</keyword>
<dbReference type="InterPro" id="IPR033690">
    <property type="entry name" value="Adenylat_kinase_CS"/>
</dbReference>
<keyword evidence="5 6" id="KW-0067">ATP-binding</keyword>
<dbReference type="STRING" id="743971.MYF_02410"/>
<evidence type="ECO:0000259" key="9">
    <source>
        <dbReference type="Pfam" id="PF05191"/>
    </source>
</evidence>
<dbReference type="InterPro" id="IPR006259">
    <property type="entry name" value="Adenyl_kin_sub"/>
</dbReference>
<dbReference type="PANTHER" id="PTHR23359">
    <property type="entry name" value="NUCLEOTIDE KINASE"/>
    <property type="match status" value="1"/>
</dbReference>
<feature type="binding site" evidence="6">
    <location>
        <position position="35"/>
    </location>
    <ligand>
        <name>AMP</name>
        <dbReference type="ChEBI" id="CHEBI:456215"/>
    </ligand>
</feature>
<comment type="catalytic activity">
    <reaction evidence="6 8">
        <text>AMP + ATP = 2 ADP</text>
        <dbReference type="Rhea" id="RHEA:12973"/>
        <dbReference type="ChEBI" id="CHEBI:30616"/>
        <dbReference type="ChEBI" id="CHEBI:456215"/>
        <dbReference type="ChEBI" id="CHEBI:456216"/>
        <dbReference type="EC" id="2.7.4.3"/>
    </reaction>
</comment>
<organism evidence="10 11">
    <name type="scientific">Mesomycoplasma flocculare ATCC 27399</name>
    <dbReference type="NCBI Taxonomy" id="743971"/>
    <lineage>
        <taxon>Bacteria</taxon>
        <taxon>Bacillati</taxon>
        <taxon>Mycoplasmatota</taxon>
        <taxon>Mycoplasmoidales</taxon>
        <taxon>Metamycoplasmataceae</taxon>
        <taxon>Mesomycoplasma</taxon>
    </lineage>
</organism>
<dbReference type="KEGG" id="mfq:MYF_02410"/>
<dbReference type="GO" id="GO:0008270">
    <property type="term" value="F:zinc ion binding"/>
    <property type="evidence" value="ECO:0007669"/>
    <property type="project" value="UniProtKB-UniRule"/>
</dbReference>
<evidence type="ECO:0000256" key="4">
    <source>
        <dbReference type="ARBA" id="ARBA00022777"/>
    </source>
</evidence>
<feature type="binding site" evidence="6">
    <location>
        <position position="199"/>
    </location>
    <ligand>
        <name>ATP</name>
        <dbReference type="ChEBI" id="CHEBI:30616"/>
    </ligand>
</feature>